<dbReference type="InterPro" id="IPR007345">
    <property type="entry name" value="Polysacch_pyruvyl_Trfase"/>
</dbReference>
<dbReference type="EMBL" id="JAUCGR010000002">
    <property type="protein sequence ID" value="MDM7831055.1"/>
    <property type="molecule type" value="Genomic_DNA"/>
</dbReference>
<keyword evidence="2" id="KW-0808">Transferase</keyword>
<dbReference type="RefSeq" id="WP_289446304.1">
    <property type="nucleotide sequence ID" value="NZ_JAUCGR010000002.1"/>
</dbReference>
<sequence length="307" mass="34081">MTDLTRAARRRAGRLVSARLGRRFPHTLGPGRHQQLVQQFVPSEDMVLREDGSIPLVWWDNHVNFGDLLSPWLLAKMTGRKVSLAEPGERAYVAVGSILGRATDESIVWGTGSFGTEAGGRVSKNARYTAVRGPLTRAKVLHYKGTCPAVYGDPALLAPLYYLPKITPTYEVGVIVRWAERSWAEAEVGPGVRVIDYGSGDIERIIDEMLSCKRIVTSSLHGLIVSDAYGIPSAWLASGTPRGGEFKFHDYFASVKKHRYPVKFDPAAQPLTVDVLRKAFRFDARPITFDYKKLLTAAPFMRPRARA</sequence>
<organism evidence="2 3">
    <name type="scientific">Cellulomonas edaphi</name>
    <dbReference type="NCBI Taxonomy" id="3053468"/>
    <lineage>
        <taxon>Bacteria</taxon>
        <taxon>Bacillati</taxon>
        <taxon>Actinomycetota</taxon>
        <taxon>Actinomycetes</taxon>
        <taxon>Micrococcales</taxon>
        <taxon>Cellulomonadaceae</taxon>
        <taxon>Cellulomonas</taxon>
    </lineage>
</organism>
<evidence type="ECO:0000313" key="2">
    <source>
        <dbReference type="EMBL" id="MDM7831055.1"/>
    </source>
</evidence>
<reference evidence="2 3" key="1">
    <citation type="submission" date="2023-06" db="EMBL/GenBank/DDBJ databases">
        <title>Cellulomonas sp. MW9 Whole genome sequence.</title>
        <authorList>
            <person name="Park S."/>
        </authorList>
    </citation>
    <scope>NUCLEOTIDE SEQUENCE [LARGE SCALE GENOMIC DNA]</scope>
    <source>
        <strain evidence="2 3">MW9</strain>
    </source>
</reference>
<dbReference type="Proteomes" id="UP001321453">
    <property type="component" value="Unassembled WGS sequence"/>
</dbReference>
<evidence type="ECO:0000259" key="1">
    <source>
        <dbReference type="Pfam" id="PF04230"/>
    </source>
</evidence>
<dbReference type="Pfam" id="PF04230">
    <property type="entry name" value="PS_pyruv_trans"/>
    <property type="match status" value="1"/>
</dbReference>
<protein>
    <submittedName>
        <fullName evidence="2">Polysaccharide pyruvyl transferase family protein</fullName>
    </submittedName>
</protein>
<feature type="domain" description="Polysaccharide pyruvyl transferase" evidence="1">
    <location>
        <begin position="114"/>
        <end position="238"/>
    </location>
</feature>
<comment type="caution">
    <text evidence="2">The sequence shown here is derived from an EMBL/GenBank/DDBJ whole genome shotgun (WGS) entry which is preliminary data.</text>
</comment>
<gene>
    <name evidence="2" type="ORF">QRT05_06890</name>
</gene>
<name>A0ABT7S609_9CELL</name>
<keyword evidence="3" id="KW-1185">Reference proteome</keyword>
<evidence type="ECO:0000313" key="3">
    <source>
        <dbReference type="Proteomes" id="UP001321453"/>
    </source>
</evidence>
<accession>A0ABT7S609</accession>
<dbReference type="GO" id="GO:0016740">
    <property type="term" value="F:transferase activity"/>
    <property type="evidence" value="ECO:0007669"/>
    <property type="project" value="UniProtKB-KW"/>
</dbReference>
<proteinExistence type="predicted"/>